<dbReference type="SMART" id="SM00290">
    <property type="entry name" value="ZnF_UBP"/>
    <property type="match status" value="1"/>
</dbReference>
<evidence type="ECO:0000256" key="1">
    <source>
        <dbReference type="ARBA" id="ARBA00004141"/>
    </source>
</evidence>
<dbReference type="PANTHER" id="PTHR42751:SF3">
    <property type="entry name" value="SODIUM_GLUTAMATE SYMPORTER"/>
    <property type="match status" value="1"/>
</dbReference>
<dbReference type="GO" id="GO:0016020">
    <property type="term" value="C:membrane"/>
    <property type="evidence" value="ECO:0007669"/>
    <property type="project" value="UniProtKB-SubCell"/>
</dbReference>
<evidence type="ECO:0000259" key="9">
    <source>
        <dbReference type="PROSITE" id="PS50271"/>
    </source>
</evidence>
<gene>
    <name evidence="10" type="ORF">DES52_10531</name>
</gene>
<dbReference type="AlphaFoldDB" id="A0A318S6J8"/>
<keyword evidence="8" id="KW-0732">Signal</keyword>
<feature type="domain" description="UBP-type" evidence="9">
    <location>
        <begin position="590"/>
        <end position="672"/>
    </location>
</feature>
<feature type="transmembrane region" description="Helical" evidence="7">
    <location>
        <begin position="335"/>
        <end position="360"/>
    </location>
</feature>
<evidence type="ECO:0000256" key="2">
    <source>
        <dbReference type="ARBA" id="ARBA00005551"/>
    </source>
</evidence>
<feature type="transmembrane region" description="Helical" evidence="7">
    <location>
        <begin position="28"/>
        <end position="44"/>
    </location>
</feature>
<feature type="signal peptide" evidence="8">
    <location>
        <begin position="1"/>
        <end position="18"/>
    </location>
</feature>
<dbReference type="PROSITE" id="PS50271">
    <property type="entry name" value="ZF_UBP"/>
    <property type="match status" value="1"/>
</dbReference>
<evidence type="ECO:0000256" key="3">
    <source>
        <dbReference type="ARBA" id="ARBA00022448"/>
    </source>
</evidence>
<dbReference type="Pfam" id="PF02254">
    <property type="entry name" value="TrkA_N"/>
    <property type="match status" value="1"/>
</dbReference>
<evidence type="ECO:0000313" key="10">
    <source>
        <dbReference type="EMBL" id="PYE54394.1"/>
    </source>
</evidence>
<dbReference type="SUPFAM" id="SSF51735">
    <property type="entry name" value="NAD(P)-binding Rossmann-fold domains"/>
    <property type="match status" value="1"/>
</dbReference>
<dbReference type="OrthoDB" id="9793589at2"/>
<dbReference type="InterPro" id="IPR006153">
    <property type="entry name" value="Cation/H_exchanger_TM"/>
</dbReference>
<feature type="transmembrane region" description="Helical" evidence="7">
    <location>
        <begin position="51"/>
        <end position="69"/>
    </location>
</feature>
<evidence type="ECO:0000313" key="11">
    <source>
        <dbReference type="Proteomes" id="UP000248326"/>
    </source>
</evidence>
<dbReference type="InterPro" id="IPR003148">
    <property type="entry name" value="RCK_N"/>
</dbReference>
<dbReference type="InterPro" id="IPR001607">
    <property type="entry name" value="Znf_UBP"/>
</dbReference>
<keyword evidence="11" id="KW-1185">Reference proteome</keyword>
<dbReference type="Pfam" id="PF00999">
    <property type="entry name" value="Na_H_Exchanger"/>
    <property type="match status" value="1"/>
</dbReference>
<proteinExistence type="inferred from homology"/>
<reference evidence="10 11" key="1">
    <citation type="submission" date="2018-06" db="EMBL/GenBank/DDBJ databases">
        <title>Genomic Encyclopedia of Type Strains, Phase IV (KMG-IV): sequencing the most valuable type-strain genomes for metagenomic binning, comparative biology and taxonomic classification.</title>
        <authorList>
            <person name="Goeker M."/>
        </authorList>
    </citation>
    <scope>NUCLEOTIDE SEQUENCE [LARGE SCALE GENOMIC DNA]</scope>
    <source>
        <strain evidence="10 11">DSM 18048</strain>
    </source>
</reference>
<feature type="chain" id="PRO_5016305144" evidence="8">
    <location>
        <begin position="19"/>
        <end position="672"/>
    </location>
</feature>
<dbReference type="GO" id="GO:0015297">
    <property type="term" value="F:antiporter activity"/>
    <property type="evidence" value="ECO:0007669"/>
    <property type="project" value="InterPro"/>
</dbReference>
<dbReference type="GO" id="GO:0008270">
    <property type="term" value="F:zinc ion binding"/>
    <property type="evidence" value="ECO:0007669"/>
    <property type="project" value="InterPro"/>
</dbReference>
<keyword evidence="4 7" id="KW-0812">Transmembrane</keyword>
<dbReference type="Gene3D" id="1.20.1530.20">
    <property type="match status" value="1"/>
</dbReference>
<feature type="transmembrane region" description="Helical" evidence="7">
    <location>
        <begin position="283"/>
        <end position="302"/>
    </location>
</feature>
<dbReference type="GO" id="GO:0006813">
    <property type="term" value="P:potassium ion transport"/>
    <property type="evidence" value="ECO:0007669"/>
    <property type="project" value="InterPro"/>
</dbReference>
<dbReference type="InterPro" id="IPR013083">
    <property type="entry name" value="Znf_RING/FYVE/PHD"/>
</dbReference>
<keyword evidence="3" id="KW-0813">Transport</keyword>
<dbReference type="InterPro" id="IPR036291">
    <property type="entry name" value="NAD(P)-bd_dom_sf"/>
</dbReference>
<feature type="transmembrane region" description="Helical" evidence="7">
    <location>
        <begin position="106"/>
        <end position="128"/>
    </location>
</feature>
<dbReference type="EMBL" id="QJSX01000005">
    <property type="protein sequence ID" value="PYE54394.1"/>
    <property type="molecule type" value="Genomic_DNA"/>
</dbReference>
<dbReference type="Gene3D" id="3.40.50.720">
    <property type="entry name" value="NAD(P)-binding Rossmann-like Domain"/>
    <property type="match status" value="1"/>
</dbReference>
<dbReference type="Pfam" id="PF02148">
    <property type="entry name" value="zf-UBP"/>
    <property type="match status" value="1"/>
</dbReference>
<evidence type="ECO:0000256" key="6">
    <source>
        <dbReference type="ARBA" id="ARBA00023136"/>
    </source>
</evidence>
<comment type="caution">
    <text evidence="10">The sequence shown here is derived from an EMBL/GenBank/DDBJ whole genome shotgun (WGS) entry which is preliminary data.</text>
</comment>
<keyword evidence="6 7" id="KW-0472">Membrane</keyword>
<dbReference type="GO" id="GO:1902600">
    <property type="term" value="P:proton transmembrane transport"/>
    <property type="evidence" value="ECO:0007669"/>
    <property type="project" value="InterPro"/>
</dbReference>
<feature type="transmembrane region" description="Helical" evidence="7">
    <location>
        <begin position="308"/>
        <end position="328"/>
    </location>
</feature>
<evidence type="ECO:0000256" key="4">
    <source>
        <dbReference type="ARBA" id="ARBA00022692"/>
    </source>
</evidence>
<dbReference type="Proteomes" id="UP000248326">
    <property type="component" value="Unassembled WGS sequence"/>
</dbReference>
<keyword evidence="5 7" id="KW-1133">Transmembrane helix</keyword>
<evidence type="ECO:0000256" key="7">
    <source>
        <dbReference type="SAM" id="Phobius"/>
    </source>
</evidence>
<feature type="transmembrane region" description="Helical" evidence="7">
    <location>
        <begin position="134"/>
        <end position="155"/>
    </location>
</feature>
<feature type="transmembrane region" description="Helical" evidence="7">
    <location>
        <begin position="199"/>
        <end position="217"/>
    </location>
</feature>
<dbReference type="Gene3D" id="3.30.40.10">
    <property type="entry name" value="Zinc/RING finger domain, C3HC4 (zinc finger)"/>
    <property type="match status" value="1"/>
</dbReference>
<feature type="transmembrane region" description="Helical" evidence="7">
    <location>
        <begin position="75"/>
        <end position="94"/>
    </location>
</feature>
<evidence type="ECO:0000256" key="8">
    <source>
        <dbReference type="SAM" id="SignalP"/>
    </source>
</evidence>
<sequence length="672" mass="70349">MKRLVGLAAFLLASTAFAAGEAPPFFPQLTLLALLAAGVAYLSFRLGLVPIIGFLLAGVVAGPSVLGLVRNEELINAAAELGVILLLFAIGIEFSLDRLARIGRLIFVGGGLQVAGVIVVTTLALIPFGVALNAAIFTGCLLALSSTAIVMKLLSDKGQTSSETGQVSLGMLIFQDLAVVVMVLLVPILGGRGGSPLDIVWALGKAALLVAGVLIFARRVMPLVLEAVARTCSQEIFLLTVIAICFGTAWISSVAGVSLALGAFLAGLVVSESRFGRQALGEVLPLQILFSAAFFVSVGLLLDVRFLLANLPLVAGVLLLVVTVKALTSAFGARLLGYAPGVALGAGFLLAQIGEFSFVLERTGREYGLSPAGLGTGGTQAFIAATVVLMALTPVLARLGGTIGERFSKSTPASSTAEPHEGFGGLRDHVLIAGYGDLGRRIAGALHAADVPFGIVTLSPDGAQQAQQAGYHVMLGDYSRPYMLAEAGADRARLLIVPDDEVEMAGRVVSVVRANYPNVRVVASAEERHAHELRSAGAHDVMSDHDEVLELLAHALRSDMSETGPRPQRREERFVPAAEVSLTPSQRASSACTHTSAATTVVPRTDGCEECLASGDSWVHLRVCLTCGHVGCCDSSKNKHATKHHHTTAHPLVRSVEKGETWAWCYEDKVTL</sequence>
<dbReference type="RefSeq" id="WP_110886190.1">
    <property type="nucleotide sequence ID" value="NZ_QJSX01000005.1"/>
</dbReference>
<dbReference type="SUPFAM" id="SSF57850">
    <property type="entry name" value="RING/U-box"/>
    <property type="match status" value="1"/>
</dbReference>
<organism evidence="10 11">
    <name type="scientific">Deinococcus yavapaiensis KR-236</name>
    <dbReference type="NCBI Taxonomy" id="694435"/>
    <lineage>
        <taxon>Bacteria</taxon>
        <taxon>Thermotogati</taxon>
        <taxon>Deinococcota</taxon>
        <taxon>Deinococci</taxon>
        <taxon>Deinococcales</taxon>
        <taxon>Deinococcaceae</taxon>
        <taxon>Deinococcus</taxon>
    </lineage>
</organism>
<dbReference type="InterPro" id="IPR038770">
    <property type="entry name" value="Na+/solute_symporter_sf"/>
</dbReference>
<dbReference type="PANTHER" id="PTHR42751">
    <property type="entry name" value="SODIUM/HYDROGEN EXCHANGER FAMILY/TRKA DOMAIN PROTEIN"/>
    <property type="match status" value="1"/>
</dbReference>
<accession>A0A318S6J8</accession>
<comment type="similarity">
    <text evidence="2">Belongs to the monovalent cation:proton antiporter 2 (CPA2) transporter (TC 2.A.37) family.</text>
</comment>
<protein>
    <submittedName>
        <fullName evidence="10">Kef-type potassium/proton antiporter (CPA2 family)</fullName>
    </submittedName>
</protein>
<comment type="subcellular location">
    <subcellularLocation>
        <location evidence="1">Membrane</location>
        <topology evidence="1">Multi-pass membrane protein</topology>
    </subcellularLocation>
</comment>
<evidence type="ECO:0000256" key="5">
    <source>
        <dbReference type="ARBA" id="ARBA00022989"/>
    </source>
</evidence>
<feature type="transmembrane region" description="Helical" evidence="7">
    <location>
        <begin position="167"/>
        <end position="187"/>
    </location>
</feature>
<name>A0A318S6J8_9DEIO</name>